<dbReference type="AlphaFoldDB" id="A0A415DWQ8"/>
<evidence type="ECO:0000313" key="2">
    <source>
        <dbReference type="Proteomes" id="UP000284841"/>
    </source>
</evidence>
<reference evidence="1 2" key="1">
    <citation type="submission" date="2018-08" db="EMBL/GenBank/DDBJ databases">
        <title>A genome reference for cultivated species of the human gut microbiota.</title>
        <authorList>
            <person name="Zou Y."/>
            <person name="Xue W."/>
            <person name="Luo G."/>
        </authorList>
    </citation>
    <scope>NUCLEOTIDE SEQUENCE [LARGE SCALE GENOMIC DNA]</scope>
    <source>
        <strain evidence="1 2">AM07-24</strain>
    </source>
</reference>
<dbReference type="EMBL" id="QRMS01000005">
    <property type="protein sequence ID" value="RHJ85097.1"/>
    <property type="molecule type" value="Genomic_DNA"/>
</dbReference>
<evidence type="ECO:0000313" key="1">
    <source>
        <dbReference type="EMBL" id="RHJ85097.1"/>
    </source>
</evidence>
<keyword evidence="2" id="KW-1185">Reference proteome</keyword>
<comment type="caution">
    <text evidence="1">The sequence shown here is derived from an EMBL/GenBank/DDBJ whole genome shotgun (WGS) entry which is preliminary data.</text>
</comment>
<dbReference type="OrthoDB" id="2616591at2"/>
<dbReference type="PROSITE" id="PS51257">
    <property type="entry name" value="PROKAR_LIPOPROTEIN"/>
    <property type="match status" value="1"/>
</dbReference>
<proteinExistence type="predicted"/>
<protein>
    <submittedName>
        <fullName evidence="1">Uncharacterized protein</fullName>
    </submittedName>
</protein>
<name>A0A415DWQ8_9FIRM</name>
<gene>
    <name evidence="1" type="ORF">DW099_15455</name>
</gene>
<sequence length="127" mass="14230">MKKLLKNPLLPLLLAACICVIFGVFMSGDPFPAKEIYGYKPLVYINDRVYGEIGIVAKSPPEGFSLAGTVKEKVSSLDPMVERNFAANMLDVGTEIFTSEDHPDEIYIKLEESKYSKYIHHVEEDSD</sequence>
<organism evidence="1 2">
    <name type="scientific">Emergencia timonensis</name>
    <dbReference type="NCBI Taxonomy" id="1776384"/>
    <lineage>
        <taxon>Bacteria</taxon>
        <taxon>Bacillati</taxon>
        <taxon>Bacillota</taxon>
        <taxon>Clostridia</taxon>
        <taxon>Peptostreptococcales</taxon>
        <taxon>Anaerovoracaceae</taxon>
        <taxon>Emergencia</taxon>
    </lineage>
</organism>
<dbReference type="RefSeq" id="WP_118336300.1">
    <property type="nucleotide sequence ID" value="NZ_AP025567.1"/>
</dbReference>
<dbReference type="Proteomes" id="UP000284841">
    <property type="component" value="Unassembled WGS sequence"/>
</dbReference>
<accession>A0A415DWQ8</accession>
<dbReference type="STRING" id="1776384.GCA_900086585_00096"/>